<gene>
    <name evidence="1" type="ORF">ACFPMF_12585</name>
</gene>
<dbReference type="InterPro" id="IPR029058">
    <property type="entry name" value="AB_hydrolase_fold"/>
</dbReference>
<dbReference type="EMBL" id="JBHSMA010000003">
    <property type="protein sequence ID" value="MFC5410153.1"/>
    <property type="molecule type" value="Genomic_DNA"/>
</dbReference>
<comment type="caution">
    <text evidence="1">The sequence shown here is derived from an EMBL/GenBank/DDBJ whole genome shotgun (WGS) entry which is preliminary data.</text>
</comment>
<dbReference type="RefSeq" id="WP_379845254.1">
    <property type="nucleotide sequence ID" value="NZ_JBHSMA010000003.1"/>
</dbReference>
<dbReference type="InterPro" id="IPR010662">
    <property type="entry name" value="RBBP9/YdeN"/>
</dbReference>
<dbReference type="SUPFAM" id="SSF53474">
    <property type="entry name" value="alpha/beta-Hydrolases"/>
    <property type="match status" value="1"/>
</dbReference>
<evidence type="ECO:0000313" key="2">
    <source>
        <dbReference type="Proteomes" id="UP001596106"/>
    </source>
</evidence>
<accession>A0ABW0IBW3</accession>
<protein>
    <submittedName>
        <fullName evidence="1">RBBP9/YdeN family alpha/beta hydrolase</fullName>
    </submittedName>
</protein>
<dbReference type="Proteomes" id="UP001596106">
    <property type="component" value="Unassembled WGS sequence"/>
</dbReference>
<sequence length="179" mass="19816">MNFTSRILIVPGLGNSGEDHWQSIWEEQWPDFVRVNQQDWETPLCLDWIEQLDEAVMAGDPSEVILVAHSLACTTVAYWAKVFQRSIKGALLVAPSDTEAPTYPSGTTGFSPVPLRQLPFPSIVVASTNDHYVTLERATLFARAWGSELVVLEKAGHINVGAGYGHWPEGLKLLQELDS</sequence>
<reference evidence="2" key="1">
    <citation type="journal article" date="2019" name="Int. J. Syst. Evol. Microbiol.">
        <title>The Global Catalogue of Microorganisms (GCM) 10K type strain sequencing project: providing services to taxonomists for standard genome sequencing and annotation.</title>
        <authorList>
            <consortium name="The Broad Institute Genomics Platform"/>
            <consortium name="The Broad Institute Genome Sequencing Center for Infectious Disease"/>
            <person name="Wu L."/>
            <person name="Ma J."/>
        </authorList>
    </citation>
    <scope>NUCLEOTIDE SEQUENCE [LARGE SCALE GENOMIC DNA]</scope>
    <source>
        <strain evidence="2">CCUG 55250</strain>
    </source>
</reference>
<dbReference type="Gene3D" id="3.40.50.1820">
    <property type="entry name" value="alpha/beta hydrolase"/>
    <property type="match status" value="1"/>
</dbReference>
<keyword evidence="2" id="KW-1185">Reference proteome</keyword>
<evidence type="ECO:0000313" key="1">
    <source>
        <dbReference type="EMBL" id="MFC5410153.1"/>
    </source>
</evidence>
<name>A0ABW0IBW3_9BACT</name>
<dbReference type="GO" id="GO:0016787">
    <property type="term" value="F:hydrolase activity"/>
    <property type="evidence" value="ECO:0007669"/>
    <property type="project" value="UniProtKB-KW"/>
</dbReference>
<keyword evidence="1" id="KW-0378">Hydrolase</keyword>
<proteinExistence type="predicted"/>
<organism evidence="1 2">
    <name type="scientific">Larkinella bovis</name>
    <dbReference type="NCBI Taxonomy" id="683041"/>
    <lineage>
        <taxon>Bacteria</taxon>
        <taxon>Pseudomonadati</taxon>
        <taxon>Bacteroidota</taxon>
        <taxon>Cytophagia</taxon>
        <taxon>Cytophagales</taxon>
        <taxon>Spirosomataceae</taxon>
        <taxon>Larkinella</taxon>
    </lineage>
</organism>
<dbReference type="Pfam" id="PF06821">
    <property type="entry name" value="Ser_hydrolase"/>
    <property type="match status" value="1"/>
</dbReference>